<evidence type="ECO:0000313" key="3">
    <source>
        <dbReference type="RefSeq" id="XP_017883070.1"/>
    </source>
</evidence>
<protein>
    <submittedName>
        <fullName evidence="3">Uncharacterized protein LOC108626742</fullName>
    </submittedName>
</protein>
<gene>
    <name evidence="3" type="primary">LOC108626742</name>
</gene>
<dbReference type="GeneID" id="108626742"/>
<proteinExistence type="predicted"/>
<organism evidence="2 3">
    <name type="scientific">Ceratina calcarata</name>
    <dbReference type="NCBI Taxonomy" id="156304"/>
    <lineage>
        <taxon>Eukaryota</taxon>
        <taxon>Metazoa</taxon>
        <taxon>Ecdysozoa</taxon>
        <taxon>Arthropoda</taxon>
        <taxon>Hexapoda</taxon>
        <taxon>Insecta</taxon>
        <taxon>Pterygota</taxon>
        <taxon>Neoptera</taxon>
        <taxon>Endopterygota</taxon>
        <taxon>Hymenoptera</taxon>
        <taxon>Apocrita</taxon>
        <taxon>Aculeata</taxon>
        <taxon>Apoidea</taxon>
        <taxon>Anthophila</taxon>
        <taxon>Apidae</taxon>
        <taxon>Ceratina</taxon>
        <taxon>Zadontomerus</taxon>
    </lineage>
</organism>
<keyword evidence="2" id="KW-1185">Reference proteome</keyword>
<dbReference type="KEGG" id="ccal:108626742"/>
<feature type="transmembrane region" description="Helical" evidence="1">
    <location>
        <begin position="122"/>
        <end position="140"/>
    </location>
</feature>
<evidence type="ECO:0000256" key="1">
    <source>
        <dbReference type="SAM" id="Phobius"/>
    </source>
</evidence>
<accession>A0AAJ7N8J8</accession>
<sequence>MSRTVLLSGFVTPTINGESRRSPLNESAPYVSGDKRTCTTNILKDTLVDHYGGANKTKREGYKIINMVMESGENTHLLCGKSMYEAIQLEGTKGTQKNQESLNDNFTYYVIDPMCMNFRLCIFWLLWVTLIVVLAVYILYHCCFPEKLNHYLGQMVLANKTHV</sequence>
<reference evidence="3" key="1">
    <citation type="submission" date="2025-08" db="UniProtKB">
        <authorList>
            <consortium name="RefSeq"/>
        </authorList>
    </citation>
    <scope>IDENTIFICATION</scope>
    <source>
        <tissue evidence="3">Whole body</tissue>
    </source>
</reference>
<keyword evidence="1" id="KW-0812">Transmembrane</keyword>
<keyword evidence="1" id="KW-1133">Transmembrane helix</keyword>
<name>A0AAJ7N8J8_9HYME</name>
<dbReference type="Proteomes" id="UP000694925">
    <property type="component" value="Unplaced"/>
</dbReference>
<keyword evidence="1" id="KW-0472">Membrane</keyword>
<dbReference type="RefSeq" id="XP_017883070.1">
    <property type="nucleotide sequence ID" value="XM_018027581.2"/>
</dbReference>
<evidence type="ECO:0000313" key="2">
    <source>
        <dbReference type="Proteomes" id="UP000694925"/>
    </source>
</evidence>
<dbReference type="AlphaFoldDB" id="A0AAJ7N8J8"/>